<feature type="binding site" evidence="3">
    <location>
        <position position="232"/>
    </location>
    <ligand>
        <name>shikimate</name>
        <dbReference type="ChEBI" id="CHEBI:36208"/>
    </ligand>
</feature>
<dbReference type="InterPro" id="IPR013708">
    <property type="entry name" value="Shikimate_DH-bd_N"/>
</dbReference>
<evidence type="ECO:0000313" key="6">
    <source>
        <dbReference type="EMBL" id="GAA3364742.1"/>
    </source>
</evidence>
<dbReference type="SUPFAM" id="SSF53223">
    <property type="entry name" value="Aminoacid dehydrogenase-like, N-terminal domain"/>
    <property type="match status" value="1"/>
</dbReference>
<keyword evidence="3" id="KW-0521">NADP</keyword>
<keyword evidence="2 3" id="KW-0057">Aromatic amino acid biosynthesis</keyword>
<dbReference type="Pfam" id="PF08501">
    <property type="entry name" value="Shikimate_dh_N"/>
    <property type="match status" value="1"/>
</dbReference>
<feature type="domain" description="Shikimate dehydrogenase substrate binding N-terminal" evidence="4">
    <location>
        <begin position="13"/>
        <end position="100"/>
    </location>
</feature>
<dbReference type="InterPro" id="IPR046346">
    <property type="entry name" value="Aminoacid_DH-like_N_sf"/>
</dbReference>
<comment type="caution">
    <text evidence="3">Lacks conserved residue(s) required for the propagation of feature annotation.</text>
</comment>
<dbReference type="EMBL" id="BAAAYK010000038">
    <property type="protein sequence ID" value="GAA3364742.1"/>
    <property type="molecule type" value="Genomic_DNA"/>
</dbReference>
<evidence type="ECO:0000256" key="2">
    <source>
        <dbReference type="ARBA" id="ARBA00023141"/>
    </source>
</evidence>
<dbReference type="PANTHER" id="PTHR21089:SF1">
    <property type="entry name" value="BIFUNCTIONAL 3-DEHYDROQUINATE DEHYDRATASE_SHIKIMATE DEHYDROGENASE, CHLOROPLASTIC"/>
    <property type="match status" value="1"/>
</dbReference>
<feature type="binding site" evidence="3">
    <location>
        <position position="230"/>
    </location>
    <ligand>
        <name>NADP(+)</name>
        <dbReference type="ChEBI" id="CHEBI:58349"/>
    </ligand>
</feature>
<evidence type="ECO:0000256" key="3">
    <source>
        <dbReference type="HAMAP-Rule" id="MF_00222"/>
    </source>
</evidence>
<accession>A0ABP6S0C0</accession>
<dbReference type="SUPFAM" id="SSF51735">
    <property type="entry name" value="NAD(P)-binding Rossmann-fold domains"/>
    <property type="match status" value="1"/>
</dbReference>
<sequence>MAAIGDDGYLTGLVGAGIGPSLSPALHEREAAELGLRCLYRRLDLDRIGPPATAVGELLRAARLTGFTGLNITHPAKQLVLGHLDELSPDAAALGAVNTVVFTADGAVGHNTDWSGFARSFGRGLPDVPVDRVVLLGAGGAGAAVAHGLLTLGTGSLHVLDLDEARAAELAAALRGRFGPDRASSGGFDPAAALTGADGLVHATPVGMAAHPGLPVPADVLHPGLWVADVVYRPLETELVRTARARGCRVLDGGGMAVFQAADAFRLFTGREPDPERMLRHFETLVTEPGGPRVHAAR</sequence>
<feature type="binding site" evidence="3">
    <location>
        <position position="113"/>
    </location>
    <ligand>
        <name>shikimate</name>
        <dbReference type="ChEBI" id="CHEBI:36208"/>
    </ligand>
</feature>
<dbReference type="Proteomes" id="UP001500483">
    <property type="component" value="Unassembled WGS sequence"/>
</dbReference>
<dbReference type="EC" id="1.1.1.25" evidence="3"/>
<feature type="binding site" evidence="3">
    <location>
        <position position="73"/>
    </location>
    <ligand>
        <name>shikimate</name>
        <dbReference type="ChEBI" id="CHEBI:36208"/>
    </ligand>
</feature>
<dbReference type="PANTHER" id="PTHR21089">
    <property type="entry name" value="SHIKIMATE DEHYDROGENASE"/>
    <property type="match status" value="1"/>
</dbReference>
<feature type="binding site" evidence="3">
    <location>
        <position position="98"/>
    </location>
    <ligand>
        <name>shikimate</name>
        <dbReference type="ChEBI" id="CHEBI:36208"/>
    </ligand>
</feature>
<feature type="domain" description="SDH C-terminal" evidence="5">
    <location>
        <begin position="255"/>
        <end position="280"/>
    </location>
</feature>
<comment type="caution">
    <text evidence="6">The sequence shown here is derived from an EMBL/GenBank/DDBJ whole genome shotgun (WGS) entry which is preliminary data.</text>
</comment>
<dbReference type="InterPro" id="IPR022893">
    <property type="entry name" value="Shikimate_DH_fam"/>
</dbReference>
<dbReference type="RefSeq" id="WP_224958054.1">
    <property type="nucleotide sequence ID" value="NZ_BAAAYK010000038.1"/>
</dbReference>
<keyword evidence="3" id="KW-0560">Oxidoreductase</keyword>
<dbReference type="NCBIfam" id="NF001319">
    <property type="entry name" value="PRK00258.3-3"/>
    <property type="match status" value="1"/>
</dbReference>
<reference evidence="7" key="1">
    <citation type="journal article" date="2019" name="Int. J. Syst. Evol. Microbiol.">
        <title>The Global Catalogue of Microorganisms (GCM) 10K type strain sequencing project: providing services to taxonomists for standard genome sequencing and annotation.</title>
        <authorList>
            <consortium name="The Broad Institute Genomics Platform"/>
            <consortium name="The Broad Institute Genome Sequencing Center for Infectious Disease"/>
            <person name="Wu L."/>
            <person name="Ma J."/>
        </authorList>
    </citation>
    <scope>NUCLEOTIDE SEQUENCE [LARGE SCALE GENOMIC DNA]</scope>
    <source>
        <strain evidence="7">JCM 9687</strain>
    </source>
</reference>
<keyword evidence="3" id="KW-0028">Amino-acid biosynthesis</keyword>
<comment type="function">
    <text evidence="3">Involved in the biosynthesis of the chorismate, which leads to the biosynthesis of aromatic amino acids. Catalyzes the reversible NADPH linked reduction of 3-dehydroshikimate (DHSA) to yield shikimate (SA).</text>
</comment>
<feature type="binding site" evidence="3">
    <location>
        <position position="260"/>
    </location>
    <ligand>
        <name>shikimate</name>
        <dbReference type="ChEBI" id="CHEBI:36208"/>
    </ligand>
</feature>
<evidence type="ECO:0000259" key="5">
    <source>
        <dbReference type="Pfam" id="PF18317"/>
    </source>
</evidence>
<dbReference type="Gene3D" id="3.40.50.10860">
    <property type="entry name" value="Leucine Dehydrogenase, chain A, domain 1"/>
    <property type="match status" value="1"/>
</dbReference>
<organism evidence="6 7">
    <name type="scientific">Saccharopolyspora gregorii</name>
    <dbReference type="NCBI Taxonomy" id="33914"/>
    <lineage>
        <taxon>Bacteria</taxon>
        <taxon>Bacillati</taxon>
        <taxon>Actinomycetota</taxon>
        <taxon>Actinomycetes</taxon>
        <taxon>Pseudonocardiales</taxon>
        <taxon>Pseudonocardiaceae</taxon>
        <taxon>Saccharopolyspora</taxon>
    </lineage>
</organism>
<comment type="subunit">
    <text evidence="3">Homodimer.</text>
</comment>
<dbReference type="InterPro" id="IPR036291">
    <property type="entry name" value="NAD(P)-bd_dom_sf"/>
</dbReference>
<comment type="pathway">
    <text evidence="1 3">Metabolic intermediate biosynthesis; chorismate biosynthesis; chorismate from D-erythrose 4-phosphate and phosphoenolpyruvate: step 4/7.</text>
</comment>
<feature type="active site" description="Proton acceptor" evidence="3">
    <location>
        <position position="77"/>
    </location>
</feature>
<gene>
    <name evidence="3" type="primary">aroE</name>
    <name evidence="6" type="ORF">GCM10020366_61840</name>
</gene>
<dbReference type="NCBIfam" id="NF009201">
    <property type="entry name" value="PRK12549.1"/>
    <property type="match status" value="1"/>
</dbReference>
<dbReference type="InterPro" id="IPR041121">
    <property type="entry name" value="SDH_C"/>
</dbReference>
<proteinExistence type="inferred from homology"/>
<evidence type="ECO:0000256" key="1">
    <source>
        <dbReference type="ARBA" id="ARBA00004871"/>
    </source>
</evidence>
<feature type="binding site" evidence="3">
    <location>
        <position position="253"/>
    </location>
    <ligand>
        <name>NADP(+)</name>
        <dbReference type="ChEBI" id="CHEBI:58349"/>
    </ligand>
</feature>
<feature type="binding site" evidence="3">
    <location>
        <begin position="21"/>
        <end position="23"/>
    </location>
    <ligand>
        <name>shikimate</name>
        <dbReference type="ChEBI" id="CHEBI:36208"/>
    </ligand>
</feature>
<evidence type="ECO:0000259" key="4">
    <source>
        <dbReference type="Pfam" id="PF08501"/>
    </source>
</evidence>
<feature type="binding site" evidence="3">
    <location>
        <begin position="137"/>
        <end position="141"/>
    </location>
    <ligand>
        <name>NADP(+)</name>
        <dbReference type="ChEBI" id="CHEBI:58349"/>
    </ligand>
</feature>
<dbReference type="Gene3D" id="3.40.50.720">
    <property type="entry name" value="NAD(P)-binding Rossmann-like Domain"/>
    <property type="match status" value="1"/>
</dbReference>
<comment type="catalytic activity">
    <reaction evidence="3">
        <text>shikimate + NADP(+) = 3-dehydroshikimate + NADPH + H(+)</text>
        <dbReference type="Rhea" id="RHEA:17737"/>
        <dbReference type="ChEBI" id="CHEBI:15378"/>
        <dbReference type="ChEBI" id="CHEBI:16630"/>
        <dbReference type="ChEBI" id="CHEBI:36208"/>
        <dbReference type="ChEBI" id="CHEBI:57783"/>
        <dbReference type="ChEBI" id="CHEBI:58349"/>
        <dbReference type="EC" id="1.1.1.25"/>
    </reaction>
</comment>
<dbReference type="Pfam" id="PF18317">
    <property type="entry name" value="SDH_C"/>
    <property type="match status" value="1"/>
</dbReference>
<dbReference type="HAMAP" id="MF_00222">
    <property type="entry name" value="Shikimate_DH_AroE"/>
    <property type="match status" value="1"/>
</dbReference>
<comment type="similarity">
    <text evidence="3">Belongs to the shikimate dehydrogenase family.</text>
</comment>
<name>A0ABP6S0C0_9PSEU</name>
<protein>
    <recommendedName>
        <fullName evidence="3">Shikimate dehydrogenase (NADP(+))</fullName>
        <shortName evidence="3">SDH</shortName>
        <ecNumber evidence="3">1.1.1.25</ecNumber>
    </recommendedName>
</protein>
<evidence type="ECO:0000313" key="7">
    <source>
        <dbReference type="Proteomes" id="UP001500483"/>
    </source>
</evidence>
<keyword evidence="7" id="KW-1185">Reference proteome</keyword>
<dbReference type="CDD" id="cd01065">
    <property type="entry name" value="NAD_bind_Shikimate_DH"/>
    <property type="match status" value="1"/>
</dbReference>